<comment type="caution">
    <text evidence="5">The sequence shown here is derived from an EMBL/GenBank/DDBJ whole genome shotgun (WGS) entry which is preliminary data.</text>
</comment>
<proteinExistence type="inferred from homology"/>
<evidence type="ECO:0000259" key="4">
    <source>
        <dbReference type="PROSITE" id="PS52004"/>
    </source>
</evidence>
<evidence type="ECO:0000313" key="6">
    <source>
        <dbReference type="Proteomes" id="UP000315908"/>
    </source>
</evidence>
<dbReference type="AlphaFoldDB" id="A0A562MF77"/>
<gene>
    <name evidence="5" type="ORF">IQ31_03068</name>
</gene>
<dbReference type="CDD" id="cd00834">
    <property type="entry name" value="KAS_I_II"/>
    <property type="match status" value="1"/>
</dbReference>
<sequence>MEEFIRKSMEQRVVITGMGIYSCLGTSLEEVKDSLQQGKSGIIFDEERKTFGFRSALTGAVPQPNLKHELNRRQRISIGEETEYAYLATMEALKNAAIDDAFLDEHEIGILYGNDSVSKAIIEAVDIVREKKDTSLIGSGAIFKSMNSTVTMNLSTIFRLKGINMTISAACASGSHSLGLGFNLIKSGMQDMIICGGAQEINKYAMASFDGLGVFGDDTLPATTVSRPFDKDRSGLVPSGGAATIIIESYESAVRRGAPILAEIVGYGFSSNGGHISTPNVEGPALAMERAIKQAGVKPSDIAYINAHATSTPVGDANEAQAILQVFGESQPFVSSTKSMTGHECWMAGASEIIYSNIMMLNGFMAPNINFENPDEHSAKLNIVKQTVFKEFDLYLSNSFGFGGTNSALVIKKIND</sequence>
<dbReference type="SMART" id="SM00825">
    <property type="entry name" value="PKS_KS"/>
    <property type="match status" value="1"/>
</dbReference>
<dbReference type="InterPro" id="IPR016039">
    <property type="entry name" value="Thiolase-like"/>
</dbReference>
<dbReference type="InterPro" id="IPR020615">
    <property type="entry name" value="Thiolase_acyl_enz_int_AS"/>
</dbReference>
<dbReference type="InterPro" id="IPR018201">
    <property type="entry name" value="Ketoacyl_synth_AS"/>
</dbReference>
<name>A0A562MF77_9SPHI</name>
<dbReference type="InterPro" id="IPR020841">
    <property type="entry name" value="PKS_Beta-ketoAc_synthase_dom"/>
</dbReference>
<dbReference type="Pfam" id="PF02801">
    <property type="entry name" value="Ketoacyl-synt_C"/>
    <property type="match status" value="1"/>
</dbReference>
<dbReference type="InterPro" id="IPR000794">
    <property type="entry name" value="Beta-ketoacyl_synthase"/>
</dbReference>
<dbReference type="Pfam" id="PF00109">
    <property type="entry name" value="ketoacyl-synt"/>
    <property type="match status" value="1"/>
</dbReference>
<dbReference type="PROSITE" id="PS52004">
    <property type="entry name" value="KS3_2"/>
    <property type="match status" value="1"/>
</dbReference>
<protein>
    <submittedName>
        <fullName evidence="5">3-oxoacyl-[acyl-carrier-protein] synthase-1</fullName>
    </submittedName>
</protein>
<evidence type="ECO:0000256" key="1">
    <source>
        <dbReference type="ARBA" id="ARBA00008467"/>
    </source>
</evidence>
<evidence type="ECO:0000256" key="2">
    <source>
        <dbReference type="ARBA" id="ARBA00022679"/>
    </source>
</evidence>
<dbReference type="GO" id="GO:0006633">
    <property type="term" value="P:fatty acid biosynthetic process"/>
    <property type="evidence" value="ECO:0007669"/>
    <property type="project" value="InterPro"/>
</dbReference>
<accession>A0A562MF77</accession>
<evidence type="ECO:0000313" key="5">
    <source>
        <dbReference type="EMBL" id="TWI18585.1"/>
    </source>
</evidence>
<dbReference type="PANTHER" id="PTHR11712:SF336">
    <property type="entry name" value="3-OXOACYL-[ACYL-CARRIER-PROTEIN] SYNTHASE, MITOCHONDRIAL"/>
    <property type="match status" value="1"/>
</dbReference>
<dbReference type="Gene3D" id="3.40.47.10">
    <property type="match status" value="1"/>
</dbReference>
<organism evidence="5 6">
    <name type="scientific">Sphingobacterium siyangense</name>
    <dbReference type="NCBI Taxonomy" id="459529"/>
    <lineage>
        <taxon>Bacteria</taxon>
        <taxon>Pseudomonadati</taxon>
        <taxon>Bacteroidota</taxon>
        <taxon>Sphingobacteriia</taxon>
        <taxon>Sphingobacteriales</taxon>
        <taxon>Sphingobacteriaceae</taxon>
        <taxon>Sphingobacterium</taxon>
    </lineage>
</organism>
<dbReference type="PROSITE" id="PS51257">
    <property type="entry name" value="PROKAR_LIPOPROTEIN"/>
    <property type="match status" value="1"/>
</dbReference>
<dbReference type="SUPFAM" id="SSF53901">
    <property type="entry name" value="Thiolase-like"/>
    <property type="match status" value="2"/>
</dbReference>
<dbReference type="InterPro" id="IPR014031">
    <property type="entry name" value="Ketoacyl_synth_C"/>
</dbReference>
<reference evidence="5 6" key="1">
    <citation type="journal article" date="2015" name="Stand. Genomic Sci.">
        <title>Genomic Encyclopedia of Bacterial and Archaeal Type Strains, Phase III: the genomes of soil and plant-associated and newly described type strains.</title>
        <authorList>
            <person name="Whitman W.B."/>
            <person name="Woyke T."/>
            <person name="Klenk H.P."/>
            <person name="Zhou Y."/>
            <person name="Lilburn T.G."/>
            <person name="Beck B.J."/>
            <person name="De Vos P."/>
            <person name="Vandamme P."/>
            <person name="Eisen J.A."/>
            <person name="Garrity G."/>
            <person name="Hugenholtz P."/>
            <person name="Kyrpides N.C."/>
        </authorList>
    </citation>
    <scope>NUCLEOTIDE SEQUENCE [LARGE SCALE GENOMIC DNA]</scope>
    <source>
        <strain evidence="5 6">CGMCC 1.6855</strain>
    </source>
</reference>
<comment type="similarity">
    <text evidence="1 3">Belongs to the thiolase-like superfamily. Beta-ketoacyl-ACP synthases family.</text>
</comment>
<dbReference type="EMBL" id="VLKR01000016">
    <property type="protein sequence ID" value="TWI18585.1"/>
    <property type="molecule type" value="Genomic_DNA"/>
</dbReference>
<keyword evidence="2 3" id="KW-0808">Transferase</keyword>
<dbReference type="PANTHER" id="PTHR11712">
    <property type="entry name" value="POLYKETIDE SYNTHASE-RELATED"/>
    <property type="match status" value="1"/>
</dbReference>
<feature type="domain" description="Ketosynthase family 3 (KS3)" evidence="4">
    <location>
        <begin position="10"/>
        <end position="413"/>
    </location>
</feature>
<dbReference type="InterPro" id="IPR014030">
    <property type="entry name" value="Ketoacyl_synth_N"/>
</dbReference>
<dbReference type="PROSITE" id="PS00606">
    <property type="entry name" value="KS3_1"/>
    <property type="match status" value="1"/>
</dbReference>
<dbReference type="PROSITE" id="PS00098">
    <property type="entry name" value="THIOLASE_1"/>
    <property type="match status" value="1"/>
</dbReference>
<dbReference type="Proteomes" id="UP000315908">
    <property type="component" value="Unassembled WGS sequence"/>
</dbReference>
<dbReference type="GO" id="GO:0004315">
    <property type="term" value="F:3-oxoacyl-[acyl-carrier-protein] synthase activity"/>
    <property type="evidence" value="ECO:0007669"/>
    <property type="project" value="InterPro"/>
</dbReference>
<evidence type="ECO:0000256" key="3">
    <source>
        <dbReference type="RuleBase" id="RU003694"/>
    </source>
</evidence>